<comment type="subcellular location">
    <subcellularLocation>
        <location evidence="6">Cell membrane</location>
        <topology evidence="6">Peripheral membrane protein</topology>
    </subcellularLocation>
</comment>
<dbReference type="SUPFAM" id="SSF54862">
    <property type="entry name" value="4Fe-4S ferredoxins"/>
    <property type="match status" value="1"/>
</dbReference>
<evidence type="ECO:0000256" key="2">
    <source>
        <dbReference type="ARBA" id="ARBA00022723"/>
    </source>
</evidence>
<dbReference type="KEGG" id="ttk:TST_0206"/>
<accession>A0A0S3QRQ3</accession>
<feature type="binding site" evidence="6">
    <location>
        <position position="62"/>
    </location>
    <ligand>
        <name>[4Fe-4S] cluster</name>
        <dbReference type="ChEBI" id="CHEBI:49883"/>
        <label>2</label>
    </ligand>
</feature>
<evidence type="ECO:0000256" key="5">
    <source>
        <dbReference type="ARBA" id="ARBA00023014"/>
    </source>
</evidence>
<feature type="binding site" evidence="6">
    <location>
        <position position="98"/>
    </location>
    <ligand>
        <name>[4Fe-4S] cluster</name>
        <dbReference type="ChEBI" id="CHEBI:49883"/>
        <label>2</label>
    </ligand>
</feature>
<dbReference type="PANTHER" id="PTHR10849">
    <property type="entry name" value="NADH DEHYDROGENASE UBIQUINONE IRON-SULFUR PROTEIN 8, MITOCHONDRIAL"/>
    <property type="match status" value="1"/>
</dbReference>
<feature type="binding site" evidence="6">
    <location>
        <position position="58"/>
    </location>
    <ligand>
        <name>[4Fe-4S] cluster</name>
        <dbReference type="ChEBI" id="CHEBI:49883"/>
        <label>1</label>
    </ligand>
</feature>
<dbReference type="AlphaFoldDB" id="A0A0S3QRQ3"/>
<keyword evidence="6" id="KW-0874">Quinone</keyword>
<comment type="function">
    <text evidence="6">NDH-1 shuttles electrons from NADH, via FMN and iron-sulfur (Fe-S) centers, to quinones in the respiratory chain. The immediate electron acceptor for the enzyme in this species is believed to be ubiquinone. Couples the redox reaction to proton translocation (for every two electrons transferred, four hydrogen ions are translocated across the cytoplasmic membrane), and thus conserves the redox energy in a proton gradient.</text>
</comment>
<keyword evidence="2 6" id="KW-0479">Metal-binding</keyword>
<dbReference type="InterPro" id="IPR017896">
    <property type="entry name" value="4Fe4S_Fe-S-bd"/>
</dbReference>
<dbReference type="RefSeq" id="WP_068548835.1">
    <property type="nucleotide sequence ID" value="NZ_AP013035.1"/>
</dbReference>
<keyword evidence="1 6" id="KW-0004">4Fe-4S</keyword>
<feature type="binding site" evidence="6">
    <location>
        <position position="55"/>
    </location>
    <ligand>
        <name>[4Fe-4S] cluster</name>
        <dbReference type="ChEBI" id="CHEBI:49883"/>
        <label>1</label>
    </ligand>
</feature>
<dbReference type="GO" id="GO:0005506">
    <property type="term" value="F:iron ion binding"/>
    <property type="evidence" value="ECO:0007669"/>
    <property type="project" value="UniProtKB-UniRule"/>
</dbReference>
<dbReference type="PROSITE" id="PS00198">
    <property type="entry name" value="4FE4S_FER_1"/>
    <property type="match status" value="1"/>
</dbReference>
<keyword evidence="6" id="KW-1003">Cell membrane</keyword>
<evidence type="ECO:0000313" key="8">
    <source>
        <dbReference type="EMBL" id="BAT71015.1"/>
    </source>
</evidence>
<organism evidence="8 9">
    <name type="scientific">Thermosulfidibacter takaii (strain DSM 17441 / JCM 13301 / NBRC 103674 / ABI70S6)</name>
    <dbReference type="NCBI Taxonomy" id="1298851"/>
    <lineage>
        <taxon>Bacteria</taxon>
        <taxon>Pseudomonadati</taxon>
        <taxon>Thermosulfidibacterota</taxon>
        <taxon>Thermosulfidibacteria</taxon>
        <taxon>Thermosulfidibacterales</taxon>
        <taxon>Thermosulfidibacteraceae</taxon>
    </lineage>
</organism>
<evidence type="ECO:0000256" key="3">
    <source>
        <dbReference type="ARBA" id="ARBA00022737"/>
    </source>
</evidence>
<evidence type="ECO:0000259" key="7">
    <source>
        <dbReference type="PROSITE" id="PS51379"/>
    </source>
</evidence>
<dbReference type="GO" id="GO:0005886">
    <property type="term" value="C:plasma membrane"/>
    <property type="evidence" value="ECO:0007669"/>
    <property type="project" value="UniProtKB-SubCell"/>
</dbReference>
<dbReference type="GO" id="GO:0051539">
    <property type="term" value="F:4 iron, 4 sulfur cluster binding"/>
    <property type="evidence" value="ECO:0007669"/>
    <property type="project" value="UniProtKB-KW"/>
</dbReference>
<feature type="binding site" evidence="6">
    <location>
        <position position="95"/>
    </location>
    <ligand>
        <name>[4Fe-4S] cluster</name>
        <dbReference type="ChEBI" id="CHEBI:49883"/>
        <label>2</label>
    </ligand>
</feature>
<keyword evidence="6" id="KW-0830">Ubiquinone</keyword>
<keyword evidence="6" id="KW-1278">Translocase</keyword>
<reference evidence="9" key="1">
    <citation type="journal article" date="2018" name="Science">
        <title>A primordial and reversible TCA cycle in a facultatively chemolithoautotrophic thermophile.</title>
        <authorList>
            <person name="Nunoura T."/>
            <person name="Chikaraishi Y."/>
            <person name="Izaki R."/>
            <person name="Suwa T."/>
            <person name="Sato T."/>
            <person name="Harada T."/>
            <person name="Mori K."/>
            <person name="Kato Y."/>
            <person name="Miyazaki M."/>
            <person name="Shimamura S."/>
            <person name="Yanagawa K."/>
            <person name="Shuto A."/>
            <person name="Ohkouchi N."/>
            <person name="Fujita N."/>
            <person name="Takaki Y."/>
            <person name="Atomi H."/>
            <person name="Takai K."/>
        </authorList>
    </citation>
    <scope>NUCLEOTIDE SEQUENCE [LARGE SCALE GENOMIC DNA]</scope>
    <source>
        <strain evidence="9">DSM 17441 / JCM 13301 / NBRC 103674 / ABI70S6</strain>
    </source>
</reference>
<dbReference type="PATRIC" id="fig|1298851.3.peg.211"/>
<keyword evidence="6" id="KW-0472">Membrane</keyword>
<dbReference type="EC" id="7.1.1.-" evidence="6"/>
<dbReference type="OrthoDB" id="9798098at2"/>
<dbReference type="InterPro" id="IPR010226">
    <property type="entry name" value="NADH_quinone_OxRdtase_chainI"/>
</dbReference>
<evidence type="ECO:0000256" key="1">
    <source>
        <dbReference type="ARBA" id="ARBA00022485"/>
    </source>
</evidence>
<dbReference type="Pfam" id="PF12838">
    <property type="entry name" value="Fer4_7"/>
    <property type="match status" value="1"/>
</dbReference>
<dbReference type="PROSITE" id="PS51379">
    <property type="entry name" value="4FE4S_FER_2"/>
    <property type="match status" value="2"/>
</dbReference>
<dbReference type="GO" id="GO:0048038">
    <property type="term" value="F:quinone binding"/>
    <property type="evidence" value="ECO:0007669"/>
    <property type="project" value="UniProtKB-KW"/>
</dbReference>
<feature type="domain" description="4Fe-4S ferredoxin-type" evidence="7">
    <location>
        <begin position="40"/>
        <end position="72"/>
    </location>
</feature>
<feature type="binding site" evidence="6">
    <location>
        <position position="52"/>
    </location>
    <ligand>
        <name>[4Fe-4S] cluster</name>
        <dbReference type="ChEBI" id="CHEBI:49883"/>
        <label>1</label>
    </ligand>
</feature>
<keyword evidence="5 6" id="KW-0411">Iron-sulfur</keyword>
<evidence type="ECO:0000256" key="6">
    <source>
        <dbReference type="HAMAP-Rule" id="MF_01351"/>
    </source>
</evidence>
<dbReference type="InterPro" id="IPR017900">
    <property type="entry name" value="4Fe4S_Fe_S_CS"/>
</dbReference>
<gene>
    <name evidence="6" type="primary">nuoI</name>
    <name evidence="8" type="ORF">TST_0206</name>
</gene>
<dbReference type="Proteomes" id="UP000063234">
    <property type="component" value="Chromosome"/>
</dbReference>
<feature type="domain" description="4Fe-4S ferredoxin-type" evidence="7">
    <location>
        <begin position="86"/>
        <end position="115"/>
    </location>
</feature>
<keyword evidence="4 6" id="KW-0408">Iron</keyword>
<keyword evidence="8" id="KW-0560">Oxidoreductase</keyword>
<comment type="catalytic activity">
    <reaction evidence="6">
        <text>a quinone + NADH + 5 H(+)(in) = a quinol + NAD(+) + 4 H(+)(out)</text>
        <dbReference type="Rhea" id="RHEA:57888"/>
        <dbReference type="ChEBI" id="CHEBI:15378"/>
        <dbReference type="ChEBI" id="CHEBI:24646"/>
        <dbReference type="ChEBI" id="CHEBI:57540"/>
        <dbReference type="ChEBI" id="CHEBI:57945"/>
        <dbReference type="ChEBI" id="CHEBI:132124"/>
    </reaction>
</comment>
<sequence length="137" mass="15856">MVGPLLKGLKITFTHLFRPAFTVKYPYEKIEVHERWRGRHILRVDEEGREKCCYCGLCEAVCPANAIRIYGEEAPPEKSDVGKIAAIYEIDYRRCIFCGYCEEACPRGAIELTPDYELAEPERAKLLRTKETLLEKR</sequence>
<keyword evidence="3" id="KW-0677">Repeat</keyword>
<dbReference type="GO" id="GO:0050136">
    <property type="term" value="F:NADH dehydrogenase (quinone) (non-electrogenic) activity"/>
    <property type="evidence" value="ECO:0007669"/>
    <property type="project" value="UniProtKB-UniRule"/>
</dbReference>
<dbReference type="EMBL" id="AP013035">
    <property type="protein sequence ID" value="BAT71015.1"/>
    <property type="molecule type" value="Genomic_DNA"/>
</dbReference>
<keyword evidence="6" id="KW-0520">NAD</keyword>
<dbReference type="Gene3D" id="3.30.70.3270">
    <property type="match status" value="1"/>
</dbReference>
<evidence type="ECO:0000256" key="4">
    <source>
        <dbReference type="ARBA" id="ARBA00023004"/>
    </source>
</evidence>
<comment type="similarity">
    <text evidence="6">Belongs to the complex I 23 kDa subunit family.</text>
</comment>
<evidence type="ECO:0000313" key="9">
    <source>
        <dbReference type="Proteomes" id="UP000063234"/>
    </source>
</evidence>
<comment type="cofactor">
    <cofactor evidence="6">
        <name>[4Fe-4S] cluster</name>
        <dbReference type="ChEBI" id="CHEBI:49883"/>
    </cofactor>
    <text evidence="6">Binds 2 [4Fe-4S] clusters per subunit.</text>
</comment>
<dbReference type="STRING" id="1298851.TST_0206"/>
<protein>
    <recommendedName>
        <fullName evidence="6">NADH-quinone oxidoreductase subunit I</fullName>
        <ecNumber evidence="6">7.1.1.-</ecNumber>
    </recommendedName>
    <alternativeName>
        <fullName evidence="6">NADH dehydrogenase I subunit I</fullName>
    </alternativeName>
    <alternativeName>
        <fullName evidence="6">NDH-1 subunit I</fullName>
    </alternativeName>
</protein>
<keyword evidence="9" id="KW-1185">Reference proteome</keyword>
<dbReference type="HAMAP" id="MF_01351">
    <property type="entry name" value="NDH1_NuoI"/>
    <property type="match status" value="1"/>
</dbReference>
<feature type="binding site" evidence="6">
    <location>
        <position position="105"/>
    </location>
    <ligand>
        <name>[4Fe-4S] cluster</name>
        <dbReference type="ChEBI" id="CHEBI:49883"/>
        <label>1</label>
    </ligand>
</feature>
<feature type="binding site" evidence="6">
    <location>
        <position position="101"/>
    </location>
    <ligand>
        <name>[4Fe-4S] cluster</name>
        <dbReference type="ChEBI" id="CHEBI:49883"/>
        <label>2</label>
    </ligand>
</feature>
<dbReference type="NCBIfam" id="TIGR01971">
    <property type="entry name" value="NuoI"/>
    <property type="match status" value="1"/>
</dbReference>
<comment type="subunit">
    <text evidence="6">NDH-1 is composed of 14 different subunits. Subunits NuoA, H, J, K, L, M, N constitute the membrane sector of the complex.</text>
</comment>
<name>A0A0S3QRQ3_THET7</name>
<proteinExistence type="inferred from homology"/>